<dbReference type="Proteomes" id="UP001189624">
    <property type="component" value="Chromosome 1"/>
</dbReference>
<dbReference type="EMBL" id="OY731398">
    <property type="protein sequence ID" value="CAJ1864873.1"/>
    <property type="molecule type" value="Genomic_DNA"/>
</dbReference>
<proteinExistence type="predicted"/>
<evidence type="ECO:0000313" key="3">
    <source>
        <dbReference type="Proteomes" id="UP001189624"/>
    </source>
</evidence>
<dbReference type="Gramene" id="rna-AYBTSS11_LOCUS2269">
    <property type="protein sequence ID" value="CAJ1864873.1"/>
    <property type="gene ID" value="gene-AYBTSS11_LOCUS2269"/>
</dbReference>
<name>A0AA86SCJ5_9FABA</name>
<feature type="non-terminal residue" evidence="2">
    <location>
        <position position="1"/>
    </location>
</feature>
<sequence>FRYISGCKALSSGNALITDDADKQQFINNLAIRRDVYVNSEHNTSDPNLHCICSLLHVENSNVRPLLISQVGPGSGGNNQQRKKNVAEKVNWPKNDDVSSGFFTSFLQQKNTE</sequence>
<evidence type="ECO:0000313" key="2">
    <source>
        <dbReference type="EMBL" id="CAJ1864873.1"/>
    </source>
</evidence>
<feature type="compositionally biased region" description="Polar residues" evidence="1">
    <location>
        <begin position="101"/>
        <end position="113"/>
    </location>
</feature>
<feature type="region of interest" description="Disordered" evidence="1">
    <location>
        <begin position="68"/>
        <end position="113"/>
    </location>
</feature>
<accession>A0AA86SCJ5</accession>
<protein>
    <submittedName>
        <fullName evidence="2">Uncharacterized protein</fullName>
    </submittedName>
</protein>
<organism evidence="2 3">
    <name type="scientific">Sphenostylis stenocarpa</name>
    <dbReference type="NCBI Taxonomy" id="92480"/>
    <lineage>
        <taxon>Eukaryota</taxon>
        <taxon>Viridiplantae</taxon>
        <taxon>Streptophyta</taxon>
        <taxon>Embryophyta</taxon>
        <taxon>Tracheophyta</taxon>
        <taxon>Spermatophyta</taxon>
        <taxon>Magnoliopsida</taxon>
        <taxon>eudicotyledons</taxon>
        <taxon>Gunneridae</taxon>
        <taxon>Pentapetalae</taxon>
        <taxon>rosids</taxon>
        <taxon>fabids</taxon>
        <taxon>Fabales</taxon>
        <taxon>Fabaceae</taxon>
        <taxon>Papilionoideae</taxon>
        <taxon>50 kb inversion clade</taxon>
        <taxon>NPAAA clade</taxon>
        <taxon>indigoferoid/millettioid clade</taxon>
        <taxon>Phaseoleae</taxon>
        <taxon>Sphenostylis</taxon>
    </lineage>
</organism>
<evidence type="ECO:0000256" key="1">
    <source>
        <dbReference type="SAM" id="MobiDB-lite"/>
    </source>
</evidence>
<gene>
    <name evidence="2" type="ORF">AYBTSS11_LOCUS2269</name>
</gene>
<reference evidence="2" key="1">
    <citation type="submission" date="2023-10" db="EMBL/GenBank/DDBJ databases">
        <authorList>
            <person name="Domelevo Entfellner J.-B."/>
        </authorList>
    </citation>
    <scope>NUCLEOTIDE SEQUENCE</scope>
</reference>
<keyword evidence="3" id="KW-1185">Reference proteome</keyword>
<dbReference type="AlphaFoldDB" id="A0AA86SCJ5"/>